<dbReference type="AlphaFoldDB" id="A0A914LBM0"/>
<evidence type="ECO:0000313" key="2">
    <source>
        <dbReference type="WBParaSite" id="Minc3s00326g10259"/>
    </source>
</evidence>
<proteinExistence type="predicted"/>
<keyword evidence="1" id="KW-1185">Reference proteome</keyword>
<organism evidence="1 2">
    <name type="scientific">Meloidogyne incognita</name>
    <name type="common">Southern root-knot nematode worm</name>
    <name type="synonym">Oxyuris incognita</name>
    <dbReference type="NCBI Taxonomy" id="6306"/>
    <lineage>
        <taxon>Eukaryota</taxon>
        <taxon>Metazoa</taxon>
        <taxon>Ecdysozoa</taxon>
        <taxon>Nematoda</taxon>
        <taxon>Chromadorea</taxon>
        <taxon>Rhabditida</taxon>
        <taxon>Tylenchina</taxon>
        <taxon>Tylenchomorpha</taxon>
        <taxon>Tylenchoidea</taxon>
        <taxon>Meloidogynidae</taxon>
        <taxon>Meloidogyninae</taxon>
        <taxon>Meloidogyne</taxon>
        <taxon>Meloidogyne incognita group</taxon>
    </lineage>
</organism>
<accession>A0A914LBM0</accession>
<sequence>MTGQKRLSTYWPNRFIFFSQFLLLPFAIILLIFPIANAESRCNYVTLVKCFIEILDEWTWRLYELKDNVATINNDQCQHLRELDKCIQARKFKIPEIIKISTIYYFMV</sequence>
<name>A0A914LBM0_MELIC</name>
<dbReference type="Proteomes" id="UP000887563">
    <property type="component" value="Unplaced"/>
</dbReference>
<reference evidence="2" key="1">
    <citation type="submission" date="2022-11" db="UniProtKB">
        <authorList>
            <consortium name="WormBaseParasite"/>
        </authorList>
    </citation>
    <scope>IDENTIFICATION</scope>
</reference>
<protein>
    <submittedName>
        <fullName evidence="2">Uncharacterized protein</fullName>
    </submittedName>
</protein>
<evidence type="ECO:0000313" key="1">
    <source>
        <dbReference type="Proteomes" id="UP000887563"/>
    </source>
</evidence>
<dbReference type="WBParaSite" id="Minc3s00326g10259">
    <property type="protein sequence ID" value="Minc3s00326g10259"/>
    <property type="gene ID" value="Minc3s00326g10259"/>
</dbReference>